<dbReference type="EMBL" id="FNHB01000001">
    <property type="protein sequence ID" value="SDL50847.1"/>
    <property type="molecule type" value="Genomic_DNA"/>
</dbReference>
<accession>A0A1G9KN14</accession>
<dbReference type="Pfam" id="PF00037">
    <property type="entry name" value="Fer4"/>
    <property type="match status" value="2"/>
</dbReference>
<dbReference type="RefSeq" id="WP_092067181.1">
    <property type="nucleotide sequence ID" value="NZ_FNHB01000001.1"/>
</dbReference>
<proteinExistence type="predicted"/>
<sequence>MSQVTELVKLRRKVLTEIARMTFTGELIENVNNILHTVVTEDGPRYRCCVHKERAVLQERIKLALSQPAEALLETAAQNAVEGVVADMPILQVIPTACDQCPIDKFIVTNACRNCLAHHCINSCPKKAIMVVQNRAYIDKSRCVECGLCKKSCPYGAIIEVSRPCEGACDLKAITAGSDRRAQINYDKCVQCGGCKSACPFGAIADRSEIVQLIQALQSEQKVYAMVAPAFIGQFGAKVQAGQVVSALRRIGFHEVYEASYGADIVTIEETAEFLKSVPEARAFMTTSCCPAYVSMVEKHLPDLAGAVSSTVSPMIATAKVIKERDPGAITVFIGPCIAKKAEAVRYAGVVDFTVTFEEVACMMVGAGINITAIEDTEYQTTASSTGNDFARAGGVVQAVIKHAEAIDAGVEIKAHRAEGLSNCKTALLQMKAGKLDANFFEGMSCAGGCVGGPGILTNPRVTGKLVENYALKAEYKTASDNEQVVQILHKGGHWHVK</sequence>
<evidence type="ECO:0000256" key="3">
    <source>
        <dbReference type="ARBA" id="ARBA00023014"/>
    </source>
</evidence>
<keyword evidence="1" id="KW-0479">Metal-binding</keyword>
<dbReference type="Gene3D" id="3.40.950.10">
    <property type="entry name" value="Fe-only Hydrogenase (Larger Subunit), Chain L, domain 3"/>
    <property type="match status" value="1"/>
</dbReference>
<dbReference type="SUPFAM" id="SSF53920">
    <property type="entry name" value="Fe-only hydrogenase"/>
    <property type="match status" value="1"/>
</dbReference>
<name>A0A1G9KN14_9FIRM</name>
<reference evidence="5 6" key="1">
    <citation type="submission" date="2016-10" db="EMBL/GenBank/DDBJ databases">
        <authorList>
            <person name="de Groot N.N."/>
        </authorList>
    </citation>
    <scope>NUCLEOTIDE SEQUENCE [LARGE SCALE GENOMIC DNA]</scope>
    <source>
        <strain evidence="5 6">DSM 1736</strain>
    </source>
</reference>
<dbReference type="PROSITE" id="PS00198">
    <property type="entry name" value="4FE4S_FER_1"/>
    <property type="match status" value="2"/>
</dbReference>
<evidence type="ECO:0000313" key="6">
    <source>
        <dbReference type="Proteomes" id="UP000214880"/>
    </source>
</evidence>
<dbReference type="InterPro" id="IPR017900">
    <property type="entry name" value="4Fe4S_Fe_S_CS"/>
</dbReference>
<keyword evidence="2" id="KW-0408">Iron</keyword>
<dbReference type="NCBIfam" id="TIGR04105">
    <property type="entry name" value="FeFe_hydrog_B1"/>
    <property type="match status" value="1"/>
</dbReference>
<dbReference type="InterPro" id="IPR009016">
    <property type="entry name" value="Fe_hydrogenase"/>
</dbReference>
<evidence type="ECO:0000259" key="4">
    <source>
        <dbReference type="PROSITE" id="PS51379"/>
    </source>
</evidence>
<protein>
    <submittedName>
        <fullName evidence="5">[FeFe] hydrogenase, group B1/B3</fullName>
    </submittedName>
</protein>
<dbReference type="GO" id="GO:0046872">
    <property type="term" value="F:metal ion binding"/>
    <property type="evidence" value="ECO:0007669"/>
    <property type="project" value="UniProtKB-KW"/>
</dbReference>
<dbReference type="InterPro" id="IPR050340">
    <property type="entry name" value="Cytosolic_Fe-S_CAF"/>
</dbReference>
<dbReference type="InterPro" id="IPR004108">
    <property type="entry name" value="Fe_hydrogenase_lsu_C"/>
</dbReference>
<evidence type="ECO:0000256" key="1">
    <source>
        <dbReference type="ARBA" id="ARBA00022723"/>
    </source>
</evidence>
<dbReference type="OrthoDB" id="9798098at2"/>
<feature type="domain" description="4Fe-4S ferredoxin-type" evidence="4">
    <location>
        <begin position="180"/>
        <end position="209"/>
    </location>
</feature>
<gene>
    <name evidence="5" type="ORF">SAMN04488502_10182</name>
</gene>
<dbReference type="Pfam" id="PF02906">
    <property type="entry name" value="Fe_hyd_lg_C"/>
    <property type="match status" value="1"/>
</dbReference>
<evidence type="ECO:0000313" key="5">
    <source>
        <dbReference type="EMBL" id="SDL50847.1"/>
    </source>
</evidence>
<dbReference type="STRING" id="146817.SAMN04488502_10182"/>
<dbReference type="Gene3D" id="3.30.70.20">
    <property type="match status" value="2"/>
</dbReference>
<feature type="domain" description="4Fe-4S ferredoxin-type" evidence="4">
    <location>
        <begin position="134"/>
        <end position="164"/>
    </location>
</feature>
<dbReference type="GO" id="GO:0051536">
    <property type="term" value="F:iron-sulfur cluster binding"/>
    <property type="evidence" value="ECO:0007669"/>
    <property type="project" value="UniProtKB-KW"/>
</dbReference>
<dbReference type="PANTHER" id="PTHR11615">
    <property type="entry name" value="NITRATE, FORMATE, IRON DEHYDROGENASE"/>
    <property type="match status" value="1"/>
</dbReference>
<dbReference type="InterPro" id="IPR027631">
    <property type="entry name" value="Mono_FeFe_hydrog"/>
</dbReference>
<dbReference type="InterPro" id="IPR017896">
    <property type="entry name" value="4Fe4S_Fe-S-bd"/>
</dbReference>
<dbReference type="PROSITE" id="PS51379">
    <property type="entry name" value="4FE4S_FER_2"/>
    <property type="match status" value="2"/>
</dbReference>
<dbReference type="SUPFAM" id="SSF54862">
    <property type="entry name" value="4Fe-4S ferredoxins"/>
    <property type="match status" value="1"/>
</dbReference>
<dbReference type="Proteomes" id="UP000214880">
    <property type="component" value="Unassembled WGS sequence"/>
</dbReference>
<dbReference type="AlphaFoldDB" id="A0A1G9KN14"/>
<keyword evidence="3" id="KW-0411">Iron-sulfur</keyword>
<organism evidence="5 6">
    <name type="scientific">Dendrosporobacter quercicolus</name>
    <dbReference type="NCBI Taxonomy" id="146817"/>
    <lineage>
        <taxon>Bacteria</taxon>
        <taxon>Bacillati</taxon>
        <taxon>Bacillota</taxon>
        <taxon>Negativicutes</taxon>
        <taxon>Selenomonadales</taxon>
        <taxon>Sporomusaceae</taxon>
        <taxon>Dendrosporobacter</taxon>
    </lineage>
</organism>
<evidence type="ECO:0000256" key="2">
    <source>
        <dbReference type="ARBA" id="ARBA00023004"/>
    </source>
</evidence>
<keyword evidence="6" id="KW-1185">Reference proteome</keyword>